<reference evidence="1 2" key="1">
    <citation type="submission" date="2018-05" db="EMBL/GenBank/DDBJ databases">
        <title>Kurthia sibirica genome sequence.</title>
        <authorList>
            <person name="Maclea K.S."/>
            <person name="Goen A.E."/>
        </authorList>
    </citation>
    <scope>NUCLEOTIDE SEQUENCE [LARGE SCALE GENOMIC DNA]</scope>
    <source>
        <strain evidence="1 2">ATCC 49154</strain>
    </source>
</reference>
<dbReference type="AlphaFoldDB" id="A0A2U3AG83"/>
<keyword evidence="2" id="KW-1185">Reference proteome</keyword>
<evidence type="ECO:0000313" key="2">
    <source>
        <dbReference type="Proteomes" id="UP000245938"/>
    </source>
</evidence>
<dbReference type="EMBL" id="QFVR01000034">
    <property type="protein sequence ID" value="PWI23549.1"/>
    <property type="molecule type" value="Genomic_DNA"/>
</dbReference>
<evidence type="ECO:0000313" key="1">
    <source>
        <dbReference type="EMBL" id="PWI23549.1"/>
    </source>
</evidence>
<dbReference type="Proteomes" id="UP000245938">
    <property type="component" value="Unassembled WGS sequence"/>
</dbReference>
<sequence>MIKTTDAKSYTDNNVKTDEPYTYEVLVLAKLNITEPYKHDLELKLNDLNLLSEEIKNKLFK</sequence>
<comment type="caution">
    <text evidence="1">The sequence shown here is derived from an EMBL/GenBank/DDBJ whole genome shotgun (WGS) entry which is preliminary data.</text>
</comment>
<gene>
    <name evidence="1" type="ORF">DEX24_16055</name>
</gene>
<organism evidence="1 2">
    <name type="scientific">Kurthia sibirica</name>
    <dbReference type="NCBI Taxonomy" id="202750"/>
    <lineage>
        <taxon>Bacteria</taxon>
        <taxon>Bacillati</taxon>
        <taxon>Bacillota</taxon>
        <taxon>Bacilli</taxon>
        <taxon>Bacillales</taxon>
        <taxon>Caryophanaceae</taxon>
        <taxon>Kurthia</taxon>
    </lineage>
</organism>
<protein>
    <submittedName>
        <fullName evidence="1">Uncharacterized protein</fullName>
    </submittedName>
</protein>
<name>A0A2U3AG83_9BACL</name>
<proteinExistence type="predicted"/>
<accession>A0A2U3AG83</accession>